<evidence type="ECO:0000256" key="4">
    <source>
        <dbReference type="SAM" id="MobiDB-lite"/>
    </source>
</evidence>
<accession>A0A9P3H4L5</accession>
<keyword evidence="2" id="KW-0677">Repeat</keyword>
<dbReference type="InterPro" id="IPR011989">
    <property type="entry name" value="ARM-like"/>
</dbReference>
<evidence type="ECO:0000313" key="7">
    <source>
        <dbReference type="EMBL" id="GJJ69978.1"/>
    </source>
</evidence>
<dbReference type="InterPro" id="IPR039852">
    <property type="entry name" value="CAND1/CAND2"/>
</dbReference>
<sequence length="1286" mass="143714">MSNSSAYLVGTLLEKMNSDDADFRFMATNDLITELQNPSFNIEENTEKKIVDKILLLMKDKNGEVQNIAVKCLGPLVKKVQENQLQQIVDSLCGFISQDKEDLREIASIGLKTVIVQVPVNSVVAVNVCKRLVPRLLSQLESANSSYDAQMDALDILSEVLFRFGNILATTNFQKPTANTLFALLSHSRPALRKRASMAIGNLVAHVPDDIFDDLMKKILAGLETSKNSTERLRTYIQATGTISRANAPRFGKFLGSTAPTIIKYMDLEDDELRESALQSLESFVLRCPSEITPFIDTIISLGLKFLRYDPNYDDGEDEDEDEDEKMDSDDEDEDEDDDDGDYSDDDDMSWKVRRTSAKLLAAIIGTRQDLLGQLYSTIAPSLINRFKEREETVRIEILQTFITLLRQTNTYGGAEYEVDLSVESITKKRKGSRPGTPIETDQSPKALLRSQVPRLTKNLSKQMLSKASSKSLQTRVSGFVLLKELVTVLRGGLENSYMLFVPSVRQSLTASAQHDHHLATNSNLKIEALGFLRSLFRTHPPEVFQGHLDALCPPVITAIQDKFYKISSEALICCMELIKVIRHMTFDEDAQNYSYGPLGAEAKPHVLNIYNVILQRVSTADADQEVKERSILCLGVLLSRVGDELRVELANSLPLLLEKLQNELTRLMAVKTLSQIVESPVCGDAEIKAPILQAVPEVASLLRKSNRPLKVASLHFLDVSIRRFGKVLPASTYDELLNELKPLISEEDLHLLPLGLTSVVSILHANPTSINVVKQEILPSVLQLVKSPLIQGQALDSLLALFAALVRTNDKEFQTLINGLLEPANAPPRDGQLALSKQAFSTIAQCIAVLCLNSDRNANATVSEFVHKIEDARTTDSQKYLALITLGEIGRRVSLTGHATLHTSILAMFNVHSEEVRSAAAFAIGNVSAGNVGVYVPIIMQEIQNDPKKRYLLLHALKEVITRYTQKQGSQELEAHASEIWTLLFDNCESKEEGTRNVVAECLGKLTLTNPYKFLPELQERLRSSSPQIRGTVVSAFKYTFTDNTRSYDELLRPLIVEFLSLMKDSDLNVRRLSLTTLDSAAHNKPYLIRDVLGQLLPLLYQETAVVEELIHIVEMGPFKHRVDDGIEIRKSAFECMYTLLEKCRDKVEIFAFIDRILVGLVDQPDIKMLCHLTLVRLSIVSPTAVAQRLDDMVEPLQTTLNFKLKPSAVKQEIEKNQELVRSALRAIAFLSKLADPTLTPKFALFLHEVRQGPNAYDLNQYVAESESREDLYSNQFKGEAMDLS</sequence>
<dbReference type="Pfam" id="PF08623">
    <property type="entry name" value="TIP120"/>
    <property type="match status" value="1"/>
</dbReference>
<dbReference type="EMBL" id="BQFW01000003">
    <property type="protein sequence ID" value="GJJ69978.1"/>
    <property type="molecule type" value="Genomic_DNA"/>
</dbReference>
<evidence type="ECO:0000313" key="8">
    <source>
        <dbReference type="Proteomes" id="UP000827284"/>
    </source>
</evidence>
<feature type="compositionally biased region" description="Acidic residues" evidence="4">
    <location>
        <begin position="313"/>
        <end position="348"/>
    </location>
</feature>
<proteinExistence type="inferred from homology"/>
<reference evidence="7" key="2">
    <citation type="journal article" date="2022" name="Microbiol. Resour. Announc.">
        <title>Whole-Genome Sequence of Entomortierella parvispora E1425, a Mucoromycotan Fungus Associated with Burkholderiaceae-Related Endosymbiotic Bacteria.</title>
        <authorList>
            <person name="Herlambang A."/>
            <person name="Guo Y."/>
            <person name="Takashima Y."/>
            <person name="Narisawa K."/>
            <person name="Ohta H."/>
            <person name="Nishizawa T."/>
        </authorList>
    </citation>
    <scope>NUCLEOTIDE SEQUENCE</scope>
    <source>
        <strain evidence="7">E1425</strain>
    </source>
</reference>
<name>A0A9P3H4L5_9FUNG</name>
<evidence type="ECO:0000259" key="5">
    <source>
        <dbReference type="Pfam" id="PF08623"/>
    </source>
</evidence>
<dbReference type="Gene3D" id="1.25.10.10">
    <property type="entry name" value="Leucine-rich Repeat Variant"/>
    <property type="match status" value="1"/>
</dbReference>
<keyword evidence="8" id="KW-1185">Reference proteome</keyword>
<dbReference type="OrthoDB" id="6260732at2759"/>
<dbReference type="PANTHER" id="PTHR12696">
    <property type="entry name" value="TIP120"/>
    <property type="match status" value="1"/>
</dbReference>
<evidence type="ECO:0000256" key="1">
    <source>
        <dbReference type="ARBA" id="ARBA00007657"/>
    </source>
</evidence>
<dbReference type="InterPro" id="IPR013932">
    <property type="entry name" value="TATA-bd_TIP120"/>
</dbReference>
<protein>
    <submittedName>
        <fullName evidence="7">Cullin-associated NEDD8-dissociated protein 1</fullName>
    </submittedName>
</protein>
<keyword evidence="3" id="KW-0833">Ubl conjugation pathway</keyword>
<dbReference type="Pfam" id="PF23271">
    <property type="entry name" value="HEAT_GCN1"/>
    <property type="match status" value="1"/>
</dbReference>
<organism evidence="7 8">
    <name type="scientific">Entomortierella parvispora</name>
    <dbReference type="NCBI Taxonomy" id="205924"/>
    <lineage>
        <taxon>Eukaryota</taxon>
        <taxon>Fungi</taxon>
        <taxon>Fungi incertae sedis</taxon>
        <taxon>Mucoromycota</taxon>
        <taxon>Mortierellomycotina</taxon>
        <taxon>Mortierellomycetes</taxon>
        <taxon>Mortierellales</taxon>
        <taxon>Mortierellaceae</taxon>
        <taxon>Entomortierella</taxon>
    </lineage>
</organism>
<feature type="domain" description="TATA-binding protein interacting (TIP20)" evidence="5">
    <location>
        <begin position="1089"/>
        <end position="1251"/>
    </location>
</feature>
<reference evidence="7" key="1">
    <citation type="submission" date="2021-11" db="EMBL/GenBank/DDBJ databases">
        <authorList>
            <person name="Herlambang A."/>
            <person name="Guo Y."/>
            <person name="Takashima Y."/>
            <person name="Nishizawa T."/>
        </authorList>
    </citation>
    <scope>NUCLEOTIDE SEQUENCE</scope>
    <source>
        <strain evidence="7">E1425</strain>
    </source>
</reference>
<evidence type="ECO:0000256" key="2">
    <source>
        <dbReference type="ARBA" id="ARBA00022737"/>
    </source>
</evidence>
<gene>
    <name evidence="7" type="ORF">EMPS_02327</name>
</gene>
<dbReference type="GO" id="GO:0010265">
    <property type="term" value="P:SCF complex assembly"/>
    <property type="evidence" value="ECO:0007669"/>
    <property type="project" value="InterPro"/>
</dbReference>
<feature type="domain" description="Stalled ribosome sensor GCN1-like HEAT repeats region" evidence="6">
    <location>
        <begin position="7"/>
        <end position="105"/>
    </location>
</feature>
<feature type="region of interest" description="Disordered" evidence="4">
    <location>
        <begin position="313"/>
        <end position="349"/>
    </location>
</feature>
<dbReference type="Proteomes" id="UP000827284">
    <property type="component" value="Unassembled WGS sequence"/>
</dbReference>
<comment type="similarity">
    <text evidence="1">Belongs to the CAND family.</text>
</comment>
<dbReference type="InterPro" id="IPR057546">
    <property type="entry name" value="HEAT_GCN1"/>
</dbReference>
<evidence type="ECO:0000259" key="6">
    <source>
        <dbReference type="Pfam" id="PF23271"/>
    </source>
</evidence>
<dbReference type="InterPro" id="IPR016024">
    <property type="entry name" value="ARM-type_fold"/>
</dbReference>
<dbReference type="SUPFAM" id="SSF48371">
    <property type="entry name" value="ARM repeat"/>
    <property type="match status" value="1"/>
</dbReference>
<dbReference type="Pfam" id="PF25782">
    <property type="entry name" value="TPR_CAND1"/>
    <property type="match status" value="1"/>
</dbReference>
<evidence type="ECO:0000256" key="3">
    <source>
        <dbReference type="ARBA" id="ARBA00022786"/>
    </source>
</evidence>
<comment type="caution">
    <text evidence="7">The sequence shown here is derived from an EMBL/GenBank/DDBJ whole genome shotgun (WGS) entry which is preliminary data.</text>
</comment>